<dbReference type="EMBL" id="RRAZ01000005">
    <property type="protein sequence ID" value="RRH76911.1"/>
    <property type="molecule type" value="Genomic_DNA"/>
</dbReference>
<accession>A0A3P3DRX5</accession>
<protein>
    <submittedName>
        <fullName evidence="2">Uncharacterized protein</fullName>
    </submittedName>
</protein>
<evidence type="ECO:0000313" key="2">
    <source>
        <dbReference type="EMBL" id="RRH76911.1"/>
    </source>
</evidence>
<reference evidence="2 3" key="1">
    <citation type="submission" date="2018-11" db="EMBL/GenBank/DDBJ databases">
        <title>Gemmobacter sp. nov., YIM 102744-1 draft genome.</title>
        <authorList>
            <person name="Li G."/>
            <person name="Jiang Y."/>
        </authorList>
    </citation>
    <scope>NUCLEOTIDE SEQUENCE [LARGE SCALE GENOMIC DNA]</scope>
    <source>
        <strain evidence="2 3">YIM 102744-1</strain>
    </source>
</reference>
<organism evidence="2 3">
    <name type="scientific">Falsigemmobacter faecalis</name>
    <dbReference type="NCBI Taxonomy" id="2488730"/>
    <lineage>
        <taxon>Bacteria</taxon>
        <taxon>Pseudomonadati</taxon>
        <taxon>Pseudomonadota</taxon>
        <taxon>Alphaproteobacteria</taxon>
        <taxon>Rhodobacterales</taxon>
        <taxon>Paracoccaceae</taxon>
        <taxon>Falsigemmobacter</taxon>
    </lineage>
</organism>
<gene>
    <name evidence="2" type="ORF">EG244_04700</name>
</gene>
<dbReference type="Proteomes" id="UP000282125">
    <property type="component" value="Unassembled WGS sequence"/>
</dbReference>
<dbReference type="OrthoDB" id="7855135at2"/>
<feature type="chain" id="PRO_5018023114" evidence="1">
    <location>
        <begin position="22"/>
        <end position="145"/>
    </location>
</feature>
<name>A0A3P3DRX5_9RHOB</name>
<dbReference type="AlphaFoldDB" id="A0A3P3DRX5"/>
<keyword evidence="3" id="KW-1185">Reference proteome</keyword>
<evidence type="ECO:0000256" key="1">
    <source>
        <dbReference type="SAM" id="SignalP"/>
    </source>
</evidence>
<sequence length="145" mass="14947">MRILSALITSAALALPAAGFADQKPATAGEQFSVAVCAQRLGYIAAETDVVVVTPAGAGDVGLGRFDASTGGTGGQDLEVVAVDLSSCALVEVPVWVQDQLGKQLQAGEGPVTRFSADLFKQGVQYVRANQALNREIGFLLRRGG</sequence>
<evidence type="ECO:0000313" key="3">
    <source>
        <dbReference type="Proteomes" id="UP000282125"/>
    </source>
</evidence>
<feature type="signal peptide" evidence="1">
    <location>
        <begin position="1"/>
        <end position="21"/>
    </location>
</feature>
<comment type="caution">
    <text evidence="2">The sequence shown here is derived from an EMBL/GenBank/DDBJ whole genome shotgun (WGS) entry which is preliminary data.</text>
</comment>
<dbReference type="RefSeq" id="WP_124963856.1">
    <property type="nucleotide sequence ID" value="NZ_RRAZ01000005.1"/>
</dbReference>
<proteinExistence type="predicted"/>
<keyword evidence="1" id="KW-0732">Signal</keyword>